<evidence type="ECO:0000313" key="2">
    <source>
        <dbReference type="Proteomes" id="UP000233553"/>
    </source>
</evidence>
<dbReference type="Proteomes" id="UP000233553">
    <property type="component" value="Unassembled WGS sequence"/>
</dbReference>
<dbReference type="EMBL" id="PISJ01000011">
    <property type="protein sequence ID" value="PKF34361.1"/>
    <property type="molecule type" value="Genomic_DNA"/>
</dbReference>
<dbReference type="RefSeq" id="WP_101236153.1">
    <property type="nucleotide sequence ID" value="NZ_PISJ01000011.1"/>
</dbReference>
<protein>
    <recommendedName>
        <fullName evidence="3">Lipoprotein</fullName>
    </recommendedName>
</protein>
<accession>A0A2N0WGN4</accession>
<reference evidence="1 2" key="1">
    <citation type="submission" date="2017-12" db="EMBL/GenBank/DDBJ databases">
        <title>Draft Genome sequences of multiple microbial strains isolated from spacecraft associated surfaces.</title>
        <authorList>
            <person name="Seuylemezian A."/>
            <person name="Vaishampayan P."/>
            <person name="Venkateswaran K."/>
        </authorList>
    </citation>
    <scope>NUCLEOTIDE SEQUENCE [LARGE SCALE GENOMIC DNA]</scope>
    <source>
        <strain evidence="1 2">2P01AA</strain>
    </source>
</reference>
<evidence type="ECO:0008006" key="3">
    <source>
        <dbReference type="Google" id="ProtNLM"/>
    </source>
</evidence>
<evidence type="ECO:0000313" key="1">
    <source>
        <dbReference type="EMBL" id="PKF34361.1"/>
    </source>
</evidence>
<organism evidence="1 2">
    <name type="scientific">Acinetobacter proteolyticus</name>
    <dbReference type="NCBI Taxonomy" id="1776741"/>
    <lineage>
        <taxon>Bacteria</taxon>
        <taxon>Pseudomonadati</taxon>
        <taxon>Pseudomonadota</taxon>
        <taxon>Gammaproteobacteria</taxon>
        <taxon>Moraxellales</taxon>
        <taxon>Moraxellaceae</taxon>
        <taxon>Acinetobacter</taxon>
    </lineage>
</organism>
<name>A0A2N0WGN4_9GAMM</name>
<proteinExistence type="predicted"/>
<sequence length="136" mass="15373">MKNNILFIFSAILFTGCNLSDQATYQQQQVCKSLSQGYLQIQNQSTYELWKMEKSEAPEQTRIIKLTYKKPNENGVMLSSTFLPTVELECKLQQQHIVVSVIQKTGPSIPVLNVQLQNQAIGKPRSPDLVAQSKTQ</sequence>
<gene>
    <name evidence="1" type="ORF">CW311_07705</name>
</gene>
<dbReference type="AlphaFoldDB" id="A0A2N0WGN4"/>
<comment type="caution">
    <text evidence="1">The sequence shown here is derived from an EMBL/GenBank/DDBJ whole genome shotgun (WGS) entry which is preliminary data.</text>
</comment>
<dbReference type="PROSITE" id="PS51257">
    <property type="entry name" value="PROKAR_LIPOPROTEIN"/>
    <property type="match status" value="1"/>
</dbReference>